<proteinExistence type="inferred from homology"/>
<dbReference type="GO" id="GO:0016020">
    <property type="term" value="C:membrane"/>
    <property type="evidence" value="ECO:0007669"/>
    <property type="project" value="UniProtKB-SubCell"/>
</dbReference>
<evidence type="ECO:0000256" key="3">
    <source>
        <dbReference type="ARBA" id="ARBA00022448"/>
    </source>
</evidence>
<keyword evidence="4 7" id="KW-0812">Transmembrane</keyword>
<reference evidence="8" key="1">
    <citation type="submission" date="2025-08" db="UniProtKB">
        <authorList>
            <consortium name="Ensembl"/>
        </authorList>
    </citation>
    <scope>IDENTIFICATION</scope>
</reference>
<dbReference type="AlphaFoldDB" id="A0A3Q3LFB2"/>
<organism evidence="8 9">
    <name type="scientific">Labrus bergylta</name>
    <name type="common">ballan wrasse</name>
    <dbReference type="NCBI Taxonomy" id="56723"/>
    <lineage>
        <taxon>Eukaryota</taxon>
        <taxon>Metazoa</taxon>
        <taxon>Chordata</taxon>
        <taxon>Craniata</taxon>
        <taxon>Vertebrata</taxon>
        <taxon>Euteleostomi</taxon>
        <taxon>Actinopterygii</taxon>
        <taxon>Neopterygii</taxon>
        <taxon>Teleostei</taxon>
        <taxon>Neoteleostei</taxon>
        <taxon>Acanthomorphata</taxon>
        <taxon>Eupercaria</taxon>
        <taxon>Labriformes</taxon>
        <taxon>Labridae</taxon>
        <taxon>Labrus</taxon>
    </lineage>
</organism>
<feature type="transmembrane region" description="Helical" evidence="7">
    <location>
        <begin position="35"/>
        <end position="56"/>
    </location>
</feature>
<evidence type="ECO:0000256" key="1">
    <source>
        <dbReference type="ARBA" id="ARBA00004167"/>
    </source>
</evidence>
<comment type="similarity">
    <text evidence="2 7">Belongs to the FXYD family.</text>
</comment>
<keyword evidence="3 7" id="KW-0813">Transport</keyword>
<dbReference type="Ensembl" id="ENSLBET00000008007.1">
    <property type="protein sequence ID" value="ENSLBEP00000007615.1"/>
    <property type="gene ID" value="ENSLBEG00000005886.1"/>
</dbReference>
<comment type="subcellular location">
    <subcellularLocation>
        <location evidence="1">Membrane</location>
        <topology evidence="1">Single-pass membrane protein</topology>
    </subcellularLocation>
</comment>
<sequence length="85" mass="9735">MVRSYTDSVFICHYQFVVSPVDFSFICLDYKSLRIAGLSIAAVLFIVGIMVICCKYDPYNRATFRSNVNSQTNKKKIRSEPKITI</sequence>
<name>A0A3Q3LFB2_9LABR</name>
<dbReference type="Pfam" id="PF02038">
    <property type="entry name" value="ATP1G1_PLM_MAT8"/>
    <property type="match status" value="1"/>
</dbReference>
<reference evidence="8" key="2">
    <citation type="submission" date="2025-09" db="UniProtKB">
        <authorList>
            <consortium name="Ensembl"/>
        </authorList>
    </citation>
    <scope>IDENTIFICATION</scope>
</reference>
<evidence type="ECO:0000256" key="7">
    <source>
        <dbReference type="RuleBase" id="RU364131"/>
    </source>
</evidence>
<protein>
    <recommendedName>
        <fullName evidence="7">FXYD domain-containing ion transport regulator</fullName>
    </recommendedName>
</protein>
<evidence type="ECO:0000256" key="6">
    <source>
        <dbReference type="ARBA" id="ARBA00023136"/>
    </source>
</evidence>
<evidence type="ECO:0000256" key="2">
    <source>
        <dbReference type="ARBA" id="ARBA00005948"/>
    </source>
</evidence>
<keyword evidence="7" id="KW-1133">Transmembrane helix</keyword>
<accession>A0A3Q3LFB2</accession>
<evidence type="ECO:0000256" key="5">
    <source>
        <dbReference type="ARBA" id="ARBA00023065"/>
    </source>
</evidence>
<evidence type="ECO:0000313" key="8">
    <source>
        <dbReference type="Ensembl" id="ENSLBEP00000007615.1"/>
    </source>
</evidence>
<keyword evidence="6 7" id="KW-0472">Membrane</keyword>
<dbReference type="InParanoid" id="A0A3Q3LFB2"/>
<dbReference type="GO" id="GO:0099106">
    <property type="term" value="F:ion channel regulator activity"/>
    <property type="evidence" value="ECO:0007669"/>
    <property type="project" value="InterPro"/>
</dbReference>
<evidence type="ECO:0000256" key="4">
    <source>
        <dbReference type="ARBA" id="ARBA00022692"/>
    </source>
</evidence>
<evidence type="ECO:0000313" key="9">
    <source>
        <dbReference type="Proteomes" id="UP000261660"/>
    </source>
</evidence>
<keyword evidence="5 7" id="KW-0406">Ion transport</keyword>
<dbReference type="GO" id="GO:0006811">
    <property type="term" value="P:monoatomic ion transport"/>
    <property type="evidence" value="ECO:0007669"/>
    <property type="project" value="UniProtKB-KW"/>
</dbReference>
<dbReference type="GO" id="GO:0043269">
    <property type="term" value="P:regulation of monoatomic ion transport"/>
    <property type="evidence" value="ECO:0007669"/>
    <property type="project" value="InterPro"/>
</dbReference>
<dbReference type="Proteomes" id="UP000261660">
    <property type="component" value="Unplaced"/>
</dbReference>
<keyword evidence="9" id="KW-1185">Reference proteome</keyword>
<dbReference type="Gene3D" id="1.20.5.780">
    <property type="entry name" value="Single helix bin"/>
    <property type="match status" value="1"/>
</dbReference>
<dbReference type="InterPro" id="IPR000272">
    <property type="entry name" value="Ion-transport_regulator_FXYD"/>
</dbReference>